<sequence>MGKRHLALPFSHYTPVYKRGFSHGPNFWPTLQHNQEFFYIKEARTMPGLIVKFHIAG</sequence>
<dbReference type="EMBL" id="LRPN01000171">
    <property type="protein sequence ID" value="KWZ77391.1"/>
    <property type="molecule type" value="Genomic_DNA"/>
</dbReference>
<protein>
    <submittedName>
        <fullName evidence="1">Uncharacterized protein</fullName>
    </submittedName>
</protein>
<organism evidence="1 2">
    <name type="scientific">Heyndrickxia coagulans</name>
    <name type="common">Weizmannia coagulans</name>
    <dbReference type="NCBI Taxonomy" id="1398"/>
    <lineage>
        <taxon>Bacteria</taxon>
        <taxon>Bacillati</taxon>
        <taxon>Bacillota</taxon>
        <taxon>Bacilli</taxon>
        <taxon>Bacillales</taxon>
        <taxon>Bacillaceae</taxon>
        <taxon>Heyndrickxia</taxon>
    </lineage>
</organism>
<comment type="caution">
    <text evidence="1">The sequence shown here is derived from an EMBL/GenBank/DDBJ whole genome shotgun (WGS) entry which is preliminary data.</text>
</comment>
<reference evidence="2" key="1">
    <citation type="submission" date="2016-01" db="EMBL/GenBank/DDBJ databases">
        <authorList>
            <person name="Mitreva M."/>
            <person name="Pepin K.H."/>
            <person name="Mihindukulasuriya K.A."/>
            <person name="Fulton R."/>
            <person name="Fronick C."/>
            <person name="O'Laughlin M."/>
            <person name="Miner T."/>
            <person name="Herter B."/>
            <person name="Rosa B.A."/>
            <person name="Cordes M."/>
            <person name="Tomlinson C."/>
            <person name="Wollam A."/>
            <person name="Palsikar V.B."/>
            <person name="Mardis E.R."/>
            <person name="Wilson R.K."/>
        </authorList>
    </citation>
    <scope>NUCLEOTIDE SEQUENCE [LARGE SCALE GENOMIC DNA]</scope>
    <source>
        <strain evidence="2">GED7749B</strain>
    </source>
</reference>
<name>A0A133KCU2_HEYCO</name>
<dbReference type="Proteomes" id="UP000070376">
    <property type="component" value="Unassembled WGS sequence"/>
</dbReference>
<gene>
    <name evidence="1" type="ORF">HMPREF3213_03268</name>
</gene>
<dbReference type="AlphaFoldDB" id="A0A133KCU2"/>
<proteinExistence type="predicted"/>
<dbReference type="PATRIC" id="fig|1398.22.peg.3282"/>
<evidence type="ECO:0000313" key="2">
    <source>
        <dbReference type="Proteomes" id="UP000070376"/>
    </source>
</evidence>
<accession>A0A133KCU2</accession>
<evidence type="ECO:0000313" key="1">
    <source>
        <dbReference type="EMBL" id="KWZ77391.1"/>
    </source>
</evidence>